<dbReference type="Pfam" id="PF00209">
    <property type="entry name" value="SNF"/>
    <property type="match status" value="1"/>
</dbReference>
<keyword evidence="3 10" id="KW-0813">Transport</keyword>
<feature type="binding site" evidence="8">
    <location>
        <position position="86"/>
    </location>
    <ligand>
        <name>Na(+)</name>
        <dbReference type="ChEBI" id="CHEBI:29101"/>
        <label>1</label>
    </ligand>
</feature>
<keyword evidence="10" id="KW-0769">Symport</keyword>
<keyword evidence="8" id="KW-0915">Sodium</keyword>
<dbReference type="InterPro" id="IPR037272">
    <property type="entry name" value="SNS_sf"/>
</dbReference>
<evidence type="ECO:0000256" key="8">
    <source>
        <dbReference type="PIRSR" id="PIRSR600175-1"/>
    </source>
</evidence>
<organism evidence="13 16">
    <name type="scientific">Lingula anatina</name>
    <name type="common">Brachiopod</name>
    <name type="synonym">Lingula unguis</name>
    <dbReference type="NCBI Taxonomy" id="7574"/>
    <lineage>
        <taxon>Eukaryota</taxon>
        <taxon>Metazoa</taxon>
        <taxon>Spiralia</taxon>
        <taxon>Lophotrochozoa</taxon>
        <taxon>Brachiopoda</taxon>
        <taxon>Linguliformea</taxon>
        <taxon>Lingulata</taxon>
        <taxon>Lingulida</taxon>
        <taxon>Linguloidea</taxon>
        <taxon>Lingulidae</taxon>
        <taxon>Lingula</taxon>
    </lineage>
</organism>
<keyword evidence="6 12" id="KW-0472">Membrane</keyword>
<keyword evidence="5 12" id="KW-1133">Transmembrane helix</keyword>
<dbReference type="RefSeq" id="XP_013387625.1">
    <property type="nucleotide sequence ID" value="XM_013532171.1"/>
</dbReference>
<feature type="transmembrane region" description="Helical" evidence="12">
    <location>
        <begin position="421"/>
        <end position="441"/>
    </location>
</feature>
<name>A0A1S3HNL0_LINAN</name>
<dbReference type="PROSITE" id="PS00610">
    <property type="entry name" value="NA_NEUROTRAN_SYMP_1"/>
    <property type="match status" value="1"/>
</dbReference>
<evidence type="ECO:0000256" key="1">
    <source>
        <dbReference type="ARBA" id="ARBA00004141"/>
    </source>
</evidence>
<dbReference type="InterPro" id="IPR000175">
    <property type="entry name" value="Na/ntran_symport"/>
</dbReference>
<dbReference type="PANTHER" id="PTHR11616:SF321">
    <property type="entry name" value="SODIUM-DEPENDENT NUTRIENT AMINO ACID TRANSPORTER 1-RELATED"/>
    <property type="match status" value="1"/>
</dbReference>
<dbReference type="GO" id="GO:0005283">
    <property type="term" value="F:amino acid:sodium symporter activity"/>
    <property type="evidence" value="ECO:0007669"/>
    <property type="project" value="TreeGrafter"/>
</dbReference>
<dbReference type="KEGG" id="lak:106156757"/>
<feature type="transmembrane region" description="Helical" evidence="12">
    <location>
        <begin position="110"/>
        <end position="131"/>
    </location>
</feature>
<evidence type="ECO:0000256" key="2">
    <source>
        <dbReference type="ARBA" id="ARBA00006459"/>
    </source>
</evidence>
<dbReference type="GeneID" id="106156757"/>
<evidence type="ECO:0000256" key="10">
    <source>
        <dbReference type="RuleBase" id="RU003732"/>
    </source>
</evidence>
<feature type="transmembrane region" description="Helical" evidence="12">
    <location>
        <begin position="571"/>
        <end position="597"/>
    </location>
</feature>
<evidence type="ECO:0000313" key="15">
    <source>
        <dbReference type="RefSeq" id="XP_013387623.1"/>
    </source>
</evidence>
<feature type="transmembrane region" description="Helical" evidence="12">
    <location>
        <begin position="462"/>
        <end position="487"/>
    </location>
</feature>
<feature type="disulfide bond" evidence="9">
    <location>
        <begin position="191"/>
        <end position="200"/>
    </location>
</feature>
<keyword evidence="7" id="KW-0325">Glycoprotein</keyword>
<feature type="transmembrane region" description="Helical" evidence="12">
    <location>
        <begin position="362"/>
        <end position="387"/>
    </location>
</feature>
<dbReference type="PANTHER" id="PTHR11616">
    <property type="entry name" value="SODIUM/CHLORIDE DEPENDENT TRANSPORTER"/>
    <property type="match status" value="1"/>
</dbReference>
<keyword evidence="4 10" id="KW-0812">Transmembrane</keyword>
<dbReference type="SUPFAM" id="SSF161070">
    <property type="entry name" value="SNF-like"/>
    <property type="match status" value="1"/>
</dbReference>
<evidence type="ECO:0000256" key="6">
    <source>
        <dbReference type="ARBA" id="ARBA00023136"/>
    </source>
</evidence>
<evidence type="ECO:0000256" key="3">
    <source>
        <dbReference type="ARBA" id="ARBA00022448"/>
    </source>
</evidence>
<dbReference type="RefSeq" id="XP_013387622.1">
    <property type="nucleotide sequence ID" value="XM_013532168.1"/>
</dbReference>
<feature type="transmembrane region" description="Helical" evidence="12">
    <location>
        <begin position="152"/>
        <end position="178"/>
    </location>
</feature>
<sequence length="643" mass="71689">MNTHIPTDQNAGAQETKEPLIDGPAVVDANGECTDPEKTEKLSVISTETSTAASLLNGNTSSETSHDSEERGTWGLQVDFFLSCVGYAVGLGNLWRFPYLCIRNGGGAFLIPYFMFMFLCGIPLYFMELSIGQFSRCSPLSIWSASPLFKGIGYGMVIVSGICCIYYNVILAWTLYFFGMSFQSEVPWKSCNNDWNTEWCVQRGGENSTFNESITELTVENVTKKLVTPAEEFWEFNVLEISKGIEHPGSVRWQLVLCLAGAWVITFLCLCKGVKSSGKVVYVTATLPYLMLTILLIRGALLPGAIDGVIFYLKPDFNRLADFKVWVEACLQIFYSVGVAWGGLITMASFNRFHHNCYRDALMIPLINCGTSFYAGFVVFSIIGFMAKEANLPVDKVITSGPGLVFVAYPEAISRLPMSPIWAVLFFLMLLTIGLDTQFGMMETLSTGLIESGGKYLMKKRMLCTAGICIVLMLLGLPCITNGGVYVFQVLDWYSAAVPVAVLALSECLVISYVYGAERLYGDIEMMIGYRPTSLWKYCWYTVTPLLLVICLITSLVLYKPPKYGDYEYPLWATNMGWCLAALPLIPLPVVMIYGILTTKGTLRERIAHLKKPTDVWERARKKTQNVDEMEEDNSNELMEIKS</sequence>
<proteinExistence type="inferred from homology"/>
<evidence type="ECO:0000313" key="16">
    <source>
        <dbReference type="RefSeq" id="XP_013387625.1"/>
    </source>
</evidence>
<reference evidence="14 15" key="1">
    <citation type="submission" date="2025-04" db="UniProtKB">
        <authorList>
            <consortium name="RefSeq"/>
        </authorList>
    </citation>
    <scope>IDENTIFICATION</scope>
    <source>
        <tissue evidence="14 15">Gonads</tissue>
    </source>
</reference>
<keyword evidence="8" id="KW-0479">Metal-binding</keyword>
<dbReference type="GO" id="GO:0005886">
    <property type="term" value="C:plasma membrane"/>
    <property type="evidence" value="ECO:0007669"/>
    <property type="project" value="TreeGrafter"/>
</dbReference>
<evidence type="ECO:0000256" key="4">
    <source>
        <dbReference type="ARBA" id="ARBA00022692"/>
    </source>
</evidence>
<keyword evidence="9" id="KW-1015">Disulfide bond</keyword>
<feature type="binding site" evidence="8">
    <location>
        <position position="93"/>
    </location>
    <ligand>
        <name>Na(+)</name>
        <dbReference type="ChEBI" id="CHEBI:29101"/>
        <label>1</label>
    </ligand>
</feature>
<feature type="compositionally biased region" description="Polar residues" evidence="11">
    <location>
        <begin position="1"/>
        <end position="13"/>
    </location>
</feature>
<feature type="binding site" evidence="8">
    <location>
        <position position="436"/>
    </location>
    <ligand>
        <name>Na(+)</name>
        <dbReference type="ChEBI" id="CHEBI:29101"/>
        <label>1</label>
    </ligand>
</feature>
<dbReference type="OrthoDB" id="6581954at2759"/>
<feature type="binding site" evidence="8">
    <location>
        <position position="368"/>
    </location>
    <ligand>
        <name>Na(+)</name>
        <dbReference type="ChEBI" id="CHEBI:29101"/>
        <label>1</label>
    </ligand>
</feature>
<feature type="transmembrane region" description="Helical" evidence="12">
    <location>
        <begin position="493"/>
        <end position="517"/>
    </location>
</feature>
<feature type="transmembrane region" description="Helical" evidence="12">
    <location>
        <begin position="80"/>
        <end position="98"/>
    </location>
</feature>
<evidence type="ECO:0000256" key="9">
    <source>
        <dbReference type="PIRSR" id="PIRSR600175-2"/>
    </source>
</evidence>
<dbReference type="AlphaFoldDB" id="A0A1S3HNL0"/>
<keyword evidence="13" id="KW-1185">Reference proteome</keyword>
<dbReference type="GO" id="GO:0046872">
    <property type="term" value="F:metal ion binding"/>
    <property type="evidence" value="ECO:0007669"/>
    <property type="project" value="UniProtKB-KW"/>
</dbReference>
<feature type="binding site" evidence="8">
    <location>
        <position position="88"/>
    </location>
    <ligand>
        <name>Na(+)</name>
        <dbReference type="ChEBI" id="CHEBI:29101"/>
        <label>1</label>
    </ligand>
</feature>
<evidence type="ECO:0000256" key="7">
    <source>
        <dbReference type="ARBA" id="ARBA00023180"/>
    </source>
</evidence>
<feature type="transmembrane region" description="Helical" evidence="12">
    <location>
        <begin position="333"/>
        <end position="350"/>
    </location>
</feature>
<dbReference type="PROSITE" id="PS00754">
    <property type="entry name" value="NA_NEUROTRAN_SYMP_2"/>
    <property type="match status" value="1"/>
</dbReference>
<evidence type="ECO:0000256" key="5">
    <source>
        <dbReference type="ARBA" id="ARBA00022989"/>
    </source>
</evidence>
<protein>
    <recommendedName>
        <fullName evidence="10">Transporter</fullName>
    </recommendedName>
</protein>
<accession>A0A1S3HNL0</accession>
<dbReference type="Proteomes" id="UP000085678">
    <property type="component" value="Unplaced"/>
</dbReference>
<feature type="transmembrane region" description="Helical" evidence="12">
    <location>
        <begin position="538"/>
        <end position="559"/>
    </location>
</feature>
<feature type="binding site" evidence="8">
    <location>
        <position position="89"/>
    </location>
    <ligand>
        <name>Na(+)</name>
        <dbReference type="ChEBI" id="CHEBI:29101"/>
        <label>1</label>
    </ligand>
</feature>
<dbReference type="GO" id="GO:0089718">
    <property type="term" value="P:amino acid import across plasma membrane"/>
    <property type="evidence" value="ECO:0007669"/>
    <property type="project" value="TreeGrafter"/>
</dbReference>
<evidence type="ECO:0000313" key="13">
    <source>
        <dbReference type="Proteomes" id="UP000085678"/>
    </source>
</evidence>
<dbReference type="RefSeq" id="XP_013387623.1">
    <property type="nucleotide sequence ID" value="XM_013532169.1"/>
</dbReference>
<feature type="binding site" evidence="8">
    <location>
        <position position="336"/>
    </location>
    <ligand>
        <name>Na(+)</name>
        <dbReference type="ChEBI" id="CHEBI:29101"/>
        <label>1</label>
    </ligand>
</feature>
<dbReference type="PROSITE" id="PS50267">
    <property type="entry name" value="NA_NEUROTRAN_SYMP_3"/>
    <property type="match status" value="1"/>
</dbReference>
<feature type="region of interest" description="Disordered" evidence="11">
    <location>
        <begin position="1"/>
        <end position="21"/>
    </location>
</feature>
<gene>
    <name evidence="14 15 16" type="primary">LOC106156757</name>
</gene>
<feature type="transmembrane region" description="Helical" evidence="12">
    <location>
        <begin position="253"/>
        <end position="274"/>
    </location>
</feature>
<dbReference type="PRINTS" id="PR00176">
    <property type="entry name" value="NANEUSMPORT"/>
</dbReference>
<evidence type="ECO:0000313" key="14">
    <source>
        <dbReference type="RefSeq" id="XP_013387622.1"/>
    </source>
</evidence>
<comment type="subcellular location">
    <subcellularLocation>
        <location evidence="1">Membrane</location>
        <topology evidence="1">Multi-pass membrane protein</topology>
    </subcellularLocation>
</comment>
<feature type="transmembrane region" description="Helical" evidence="12">
    <location>
        <begin position="286"/>
        <end position="313"/>
    </location>
</feature>
<comment type="similarity">
    <text evidence="2 10">Belongs to the sodium:neurotransmitter symporter (SNF) (TC 2.A.22) family.</text>
</comment>
<evidence type="ECO:0000256" key="11">
    <source>
        <dbReference type="SAM" id="MobiDB-lite"/>
    </source>
</evidence>
<evidence type="ECO:0000256" key="12">
    <source>
        <dbReference type="SAM" id="Phobius"/>
    </source>
</evidence>